<keyword evidence="1 7" id="KW-0645">Protease</keyword>
<dbReference type="InterPro" id="IPR009003">
    <property type="entry name" value="Peptidase_S1_PA"/>
</dbReference>
<dbReference type="GeneTree" id="ENSGT01030000234551"/>
<dbReference type="PRINTS" id="PR00722">
    <property type="entry name" value="CHYMOTRYPSIN"/>
</dbReference>
<keyword evidence="5" id="KW-0865">Zymogen</keyword>
<keyword evidence="6" id="KW-1015">Disulfide bond</keyword>
<dbReference type="PROSITE" id="PS50240">
    <property type="entry name" value="TRYPSIN_DOM"/>
    <property type="match status" value="1"/>
</dbReference>
<dbReference type="AlphaFoldDB" id="A0A8C3YN88"/>
<keyword evidence="2" id="KW-0732">Signal</keyword>
<evidence type="ECO:0000256" key="5">
    <source>
        <dbReference type="ARBA" id="ARBA00023145"/>
    </source>
</evidence>
<dbReference type="GO" id="GO:0006508">
    <property type="term" value="P:proteolysis"/>
    <property type="evidence" value="ECO:0007669"/>
    <property type="project" value="UniProtKB-KW"/>
</dbReference>
<dbReference type="InterPro" id="IPR043504">
    <property type="entry name" value="Peptidase_S1_PA_chymotrypsin"/>
</dbReference>
<keyword evidence="10" id="KW-1185">Reference proteome</keyword>
<reference evidence="9" key="2">
    <citation type="submission" date="2025-09" db="UniProtKB">
        <authorList>
            <consortium name="Ensembl"/>
        </authorList>
    </citation>
    <scope>IDENTIFICATION</scope>
</reference>
<dbReference type="GO" id="GO:0005737">
    <property type="term" value="C:cytoplasm"/>
    <property type="evidence" value="ECO:0007669"/>
    <property type="project" value="TreeGrafter"/>
</dbReference>
<dbReference type="FunFam" id="2.40.10.10:FF:000068">
    <property type="entry name" value="transmembrane protease serine 2"/>
    <property type="match status" value="1"/>
</dbReference>
<dbReference type="PROSITE" id="PS00135">
    <property type="entry name" value="TRYPSIN_SER"/>
    <property type="match status" value="1"/>
</dbReference>
<dbReference type="Pfam" id="PF00089">
    <property type="entry name" value="Trypsin"/>
    <property type="match status" value="1"/>
</dbReference>
<dbReference type="InterPro" id="IPR001314">
    <property type="entry name" value="Peptidase_S1A"/>
</dbReference>
<keyword evidence="3 7" id="KW-0378">Hydrolase</keyword>
<dbReference type="InterPro" id="IPR018114">
    <property type="entry name" value="TRYPSIN_HIS"/>
</dbReference>
<organism evidence="9 10">
    <name type="scientific">Catagonus wagneri</name>
    <name type="common">Chacoan peccary</name>
    <dbReference type="NCBI Taxonomy" id="51154"/>
    <lineage>
        <taxon>Eukaryota</taxon>
        <taxon>Metazoa</taxon>
        <taxon>Chordata</taxon>
        <taxon>Craniata</taxon>
        <taxon>Vertebrata</taxon>
        <taxon>Euteleostomi</taxon>
        <taxon>Mammalia</taxon>
        <taxon>Eutheria</taxon>
        <taxon>Laurasiatheria</taxon>
        <taxon>Artiodactyla</taxon>
        <taxon>Suina</taxon>
        <taxon>Tayassuidae</taxon>
        <taxon>Catagonus</taxon>
    </lineage>
</organism>
<sequence length="270" mass="29514">MLPKHSLLGCCWQVTPTLCHPFPPSPAVVCAALGSMSTGQAGIFLSGKIIGGHEARPHSRPYMAFLEIQISGKTFICGGFLVRTNFVLTAAHCWGSSIKVVLGAHNVQEKERTQQVILVRNYTRHPDYNPKTCANDIMLLELTRKAQLGPAVGLLGLPRWRELVMPGTVCSVAGWGRLGVNGRFSTKLQETDLQVQRDEQCISRYSYYNCTTQLCAGSPAKNSFSGDSGSPLVCEDVAQGIVSFGKLDGSPPNVYTRISSFLPWIRKVMR</sequence>
<feature type="domain" description="Peptidase S1" evidence="8">
    <location>
        <begin position="49"/>
        <end position="270"/>
    </location>
</feature>
<dbReference type="Gene3D" id="2.40.10.10">
    <property type="entry name" value="Trypsin-like serine proteases"/>
    <property type="match status" value="2"/>
</dbReference>
<dbReference type="Ensembl" id="ENSCWAT00000028117.1">
    <property type="protein sequence ID" value="ENSCWAP00000025942.1"/>
    <property type="gene ID" value="ENSCWAG00000017344.1"/>
</dbReference>
<dbReference type="PROSITE" id="PS00134">
    <property type="entry name" value="TRYPSIN_HIS"/>
    <property type="match status" value="1"/>
</dbReference>
<name>A0A8C3YN88_9CETA</name>
<evidence type="ECO:0000256" key="1">
    <source>
        <dbReference type="ARBA" id="ARBA00022670"/>
    </source>
</evidence>
<evidence type="ECO:0000256" key="7">
    <source>
        <dbReference type="RuleBase" id="RU363034"/>
    </source>
</evidence>
<evidence type="ECO:0000256" key="6">
    <source>
        <dbReference type="ARBA" id="ARBA00023157"/>
    </source>
</evidence>
<evidence type="ECO:0000259" key="8">
    <source>
        <dbReference type="PROSITE" id="PS50240"/>
    </source>
</evidence>
<dbReference type="GO" id="GO:0004252">
    <property type="term" value="F:serine-type endopeptidase activity"/>
    <property type="evidence" value="ECO:0007669"/>
    <property type="project" value="InterPro"/>
</dbReference>
<dbReference type="SMART" id="SM00020">
    <property type="entry name" value="Tryp_SPc"/>
    <property type="match status" value="1"/>
</dbReference>
<evidence type="ECO:0000256" key="2">
    <source>
        <dbReference type="ARBA" id="ARBA00022729"/>
    </source>
</evidence>
<evidence type="ECO:0000313" key="10">
    <source>
        <dbReference type="Proteomes" id="UP000694540"/>
    </source>
</evidence>
<accession>A0A8C3YN88</accession>
<keyword evidence="4 7" id="KW-0720">Serine protease</keyword>
<dbReference type="InterPro" id="IPR001254">
    <property type="entry name" value="Trypsin_dom"/>
</dbReference>
<dbReference type="SUPFAM" id="SSF50494">
    <property type="entry name" value="Trypsin-like serine proteases"/>
    <property type="match status" value="1"/>
</dbReference>
<dbReference type="CDD" id="cd00190">
    <property type="entry name" value="Tryp_SPc"/>
    <property type="match status" value="1"/>
</dbReference>
<dbReference type="PANTHER" id="PTHR24271:SF81">
    <property type="entry name" value="GRANZYME B"/>
    <property type="match status" value="1"/>
</dbReference>
<protein>
    <recommendedName>
        <fullName evidence="8">Peptidase S1 domain-containing protein</fullName>
    </recommendedName>
</protein>
<dbReference type="Proteomes" id="UP000694540">
    <property type="component" value="Unplaced"/>
</dbReference>
<reference evidence="9" key="1">
    <citation type="submission" date="2025-08" db="UniProtKB">
        <authorList>
            <consortium name="Ensembl"/>
        </authorList>
    </citation>
    <scope>IDENTIFICATION</scope>
</reference>
<dbReference type="InterPro" id="IPR033116">
    <property type="entry name" value="TRYPSIN_SER"/>
</dbReference>
<evidence type="ECO:0000256" key="4">
    <source>
        <dbReference type="ARBA" id="ARBA00022825"/>
    </source>
</evidence>
<evidence type="ECO:0000256" key="3">
    <source>
        <dbReference type="ARBA" id="ARBA00022801"/>
    </source>
</evidence>
<dbReference type="PANTHER" id="PTHR24271">
    <property type="entry name" value="KALLIKREIN-RELATED"/>
    <property type="match status" value="1"/>
</dbReference>
<dbReference type="FunFam" id="2.40.10.10:FF:000014">
    <property type="entry name" value="Complement factor D"/>
    <property type="match status" value="1"/>
</dbReference>
<evidence type="ECO:0000313" key="9">
    <source>
        <dbReference type="Ensembl" id="ENSCWAP00000025942.1"/>
    </source>
</evidence>
<proteinExistence type="predicted"/>